<evidence type="ECO:0000256" key="1">
    <source>
        <dbReference type="ARBA" id="ARBA00005651"/>
    </source>
</evidence>
<dbReference type="RefSeq" id="WP_307904989.1">
    <property type="nucleotide sequence ID" value="NZ_AP027059.1"/>
</dbReference>
<dbReference type="Pfam" id="PF03683">
    <property type="entry name" value="UPF0175"/>
    <property type="match status" value="1"/>
</dbReference>
<sequence length="85" mass="10023">MLRKSKLEFPEEILFALRENENFFLKEIKVIAAVNYYKEKRLSVGQAAELAEMSEEEFIKYLGGKKISIFQFENEEELLEDIKNA</sequence>
<evidence type="ECO:0000313" key="3">
    <source>
        <dbReference type="Proteomes" id="UP001321582"/>
    </source>
</evidence>
<name>A0AAU9DNV1_9FUSO</name>
<gene>
    <name evidence="2" type="ORF">HLVA_06220</name>
</gene>
<evidence type="ECO:0000313" key="2">
    <source>
        <dbReference type="EMBL" id="BDU50053.1"/>
    </source>
</evidence>
<comment type="similarity">
    <text evidence="1">Belongs to the UPF0175 family.</text>
</comment>
<dbReference type="KEGG" id="haby:HLVA_06220"/>
<dbReference type="PANTHER" id="PTHR37525">
    <property type="entry name" value="UPF0175 PROTEIN SSL1255"/>
    <property type="match status" value="1"/>
</dbReference>
<dbReference type="Proteomes" id="UP001321582">
    <property type="component" value="Chromosome"/>
</dbReference>
<dbReference type="InterPro" id="IPR052264">
    <property type="entry name" value="UPF0175_domain"/>
</dbReference>
<accession>A0AAU9DNV1</accession>
<dbReference type="InterPro" id="IPR005368">
    <property type="entry name" value="UPF0175"/>
</dbReference>
<dbReference type="PANTHER" id="PTHR37525:SF1">
    <property type="entry name" value="UPF0175 PROTEIN SSL1255"/>
    <property type="match status" value="1"/>
</dbReference>
<organism evidence="2 3">
    <name type="scientific">Haliovirga abyssi</name>
    <dbReference type="NCBI Taxonomy" id="2996794"/>
    <lineage>
        <taxon>Bacteria</taxon>
        <taxon>Fusobacteriati</taxon>
        <taxon>Fusobacteriota</taxon>
        <taxon>Fusobacteriia</taxon>
        <taxon>Fusobacteriales</taxon>
        <taxon>Haliovirgaceae</taxon>
        <taxon>Haliovirga</taxon>
    </lineage>
</organism>
<dbReference type="EMBL" id="AP027059">
    <property type="protein sequence ID" value="BDU50053.1"/>
    <property type="molecule type" value="Genomic_DNA"/>
</dbReference>
<protein>
    <submittedName>
        <fullName evidence="2">Uncharacterized protein</fullName>
    </submittedName>
</protein>
<keyword evidence="3" id="KW-1185">Reference proteome</keyword>
<reference evidence="2 3" key="1">
    <citation type="submission" date="2022-11" db="EMBL/GenBank/DDBJ databases">
        <title>Haliovirga abyssi gen. nov., sp. nov., a mesophilic fermentative bacterium isolated from the Iheya North hydrothermal field and the proposal of Haliovirgaceae fam. nov.</title>
        <authorList>
            <person name="Miyazaki U."/>
            <person name="Tame A."/>
            <person name="Miyazaki J."/>
            <person name="Takai K."/>
            <person name="Sawayama S."/>
            <person name="Kitajima M."/>
            <person name="Okamoto A."/>
            <person name="Nakagawa S."/>
        </authorList>
    </citation>
    <scope>NUCLEOTIDE SEQUENCE [LARGE SCALE GENOMIC DNA]</scope>
    <source>
        <strain evidence="2 3">IC12</strain>
    </source>
</reference>
<dbReference type="AlphaFoldDB" id="A0AAU9DNV1"/>
<proteinExistence type="inferred from homology"/>